<accession>A0A2M7XHE0</accession>
<dbReference type="EMBL" id="PFWS01000034">
    <property type="protein sequence ID" value="PJA47282.1"/>
    <property type="molecule type" value="Genomic_DNA"/>
</dbReference>
<reference evidence="9" key="1">
    <citation type="submission" date="2017-09" db="EMBL/GenBank/DDBJ databases">
        <title>Depth-based differentiation of microbial function through sediment-hosted aquifers and enrichment of novel symbionts in the deep terrestrial subsurface.</title>
        <authorList>
            <person name="Probst A.J."/>
            <person name="Ladd B."/>
            <person name="Jarett J.K."/>
            <person name="Geller-Mcgrath D.E."/>
            <person name="Sieber C.M.K."/>
            <person name="Emerson J.B."/>
            <person name="Anantharaman K."/>
            <person name="Thomas B.C."/>
            <person name="Malmstrom R."/>
            <person name="Stieglmeier M."/>
            <person name="Klingl A."/>
            <person name="Woyke T."/>
            <person name="Ryan C.M."/>
            <person name="Banfield J.F."/>
        </authorList>
    </citation>
    <scope>NUCLEOTIDE SEQUENCE [LARGE SCALE GENOMIC DNA]</scope>
</reference>
<evidence type="ECO:0000313" key="9">
    <source>
        <dbReference type="Proteomes" id="UP000229749"/>
    </source>
</evidence>
<evidence type="ECO:0000256" key="3">
    <source>
        <dbReference type="ARBA" id="ARBA00022884"/>
    </source>
</evidence>
<dbReference type="Pfam" id="PF00861">
    <property type="entry name" value="Ribosomal_L18p"/>
    <property type="match status" value="1"/>
</dbReference>
<evidence type="ECO:0000313" key="8">
    <source>
        <dbReference type="EMBL" id="PJA47282.1"/>
    </source>
</evidence>
<evidence type="ECO:0000256" key="7">
    <source>
        <dbReference type="HAMAP-Rule" id="MF_01337"/>
    </source>
</evidence>
<dbReference type="InterPro" id="IPR057268">
    <property type="entry name" value="Ribosomal_L18"/>
</dbReference>
<evidence type="ECO:0000256" key="5">
    <source>
        <dbReference type="ARBA" id="ARBA00023274"/>
    </source>
</evidence>
<dbReference type="GO" id="GO:0006412">
    <property type="term" value="P:translation"/>
    <property type="evidence" value="ECO:0007669"/>
    <property type="project" value="UniProtKB-UniRule"/>
</dbReference>
<dbReference type="GO" id="GO:0003735">
    <property type="term" value="F:structural constituent of ribosome"/>
    <property type="evidence" value="ECO:0007669"/>
    <property type="project" value="InterPro"/>
</dbReference>
<dbReference type="InterPro" id="IPR004389">
    <property type="entry name" value="Ribosomal_uL18_bac-type"/>
</dbReference>
<dbReference type="HAMAP" id="MF_01337_B">
    <property type="entry name" value="Ribosomal_uL18_B"/>
    <property type="match status" value="1"/>
</dbReference>
<keyword evidence="4 7" id="KW-0689">Ribosomal protein</keyword>
<keyword evidence="5 7" id="KW-0687">Ribonucleoprotein</keyword>
<dbReference type="PANTHER" id="PTHR12899">
    <property type="entry name" value="39S RIBOSOMAL PROTEIN L18, MITOCHONDRIAL"/>
    <property type="match status" value="1"/>
</dbReference>
<comment type="function">
    <text evidence="7">This is one of the proteins that bind and probably mediate the attachment of the 5S RNA into the large ribosomal subunit, where it forms part of the central protuberance.</text>
</comment>
<dbReference type="GO" id="GO:0022625">
    <property type="term" value="C:cytosolic large ribosomal subunit"/>
    <property type="evidence" value="ECO:0007669"/>
    <property type="project" value="TreeGrafter"/>
</dbReference>
<dbReference type="CDD" id="cd00432">
    <property type="entry name" value="Ribosomal_L18_L5e"/>
    <property type="match status" value="1"/>
</dbReference>
<name>A0A2M7XHE0_9BACT</name>
<evidence type="ECO:0000256" key="1">
    <source>
        <dbReference type="ARBA" id="ARBA00007116"/>
    </source>
</evidence>
<dbReference type="NCBIfam" id="TIGR00060">
    <property type="entry name" value="L18_bact"/>
    <property type="match status" value="1"/>
</dbReference>
<evidence type="ECO:0000256" key="4">
    <source>
        <dbReference type="ARBA" id="ARBA00022980"/>
    </source>
</evidence>
<proteinExistence type="inferred from homology"/>
<dbReference type="Proteomes" id="UP000229749">
    <property type="component" value="Unassembled WGS sequence"/>
</dbReference>
<dbReference type="Gene3D" id="3.30.420.100">
    <property type="match status" value="1"/>
</dbReference>
<organism evidence="8 9">
    <name type="scientific">Candidatus Uhrbacteria bacterium CG_4_9_14_3_um_filter_36_7</name>
    <dbReference type="NCBI Taxonomy" id="1975033"/>
    <lineage>
        <taxon>Bacteria</taxon>
        <taxon>Candidatus Uhriibacteriota</taxon>
    </lineage>
</organism>
<comment type="caution">
    <text evidence="8">The sequence shown here is derived from an EMBL/GenBank/DDBJ whole genome shotgun (WGS) entry which is preliminary data.</text>
</comment>
<evidence type="ECO:0000256" key="6">
    <source>
        <dbReference type="ARBA" id="ARBA00035197"/>
    </source>
</evidence>
<sequence>MKDIKEKQRKRFLRIKRVRSRIHGTSDCPRLAVKRSLRFIYAQLIDDEAGRTLVSASDRFFPNTSEKKTKSDRAKQVGQEISRLAKEKGIERVVFDRRGYRYHGRVAALADGAREQGLIF</sequence>
<gene>
    <name evidence="7" type="primary">rplR</name>
    <name evidence="8" type="ORF">CO172_02290</name>
</gene>
<evidence type="ECO:0000256" key="2">
    <source>
        <dbReference type="ARBA" id="ARBA00022730"/>
    </source>
</evidence>
<dbReference type="AlphaFoldDB" id="A0A2M7XHE0"/>
<dbReference type="SUPFAM" id="SSF53137">
    <property type="entry name" value="Translational machinery components"/>
    <property type="match status" value="1"/>
</dbReference>
<comment type="subunit">
    <text evidence="7">Part of the 50S ribosomal subunit; part of the 5S rRNA/L5/L18/L25 subcomplex. Contacts the 5S and 23S rRNAs.</text>
</comment>
<dbReference type="PANTHER" id="PTHR12899:SF3">
    <property type="entry name" value="LARGE RIBOSOMAL SUBUNIT PROTEIN UL18M"/>
    <property type="match status" value="1"/>
</dbReference>
<protein>
    <recommendedName>
        <fullName evidence="6 7">Large ribosomal subunit protein uL18</fullName>
    </recommendedName>
</protein>
<dbReference type="InterPro" id="IPR005484">
    <property type="entry name" value="Ribosomal_uL18_bac/plant/anim"/>
</dbReference>
<dbReference type="FunFam" id="3.30.420.100:FF:000001">
    <property type="entry name" value="50S ribosomal protein L18"/>
    <property type="match status" value="1"/>
</dbReference>
<dbReference type="GO" id="GO:0008097">
    <property type="term" value="F:5S rRNA binding"/>
    <property type="evidence" value="ECO:0007669"/>
    <property type="project" value="TreeGrafter"/>
</dbReference>
<keyword evidence="3 7" id="KW-0694">RNA-binding</keyword>
<keyword evidence="2 7" id="KW-0699">rRNA-binding</keyword>
<comment type="similarity">
    <text evidence="1 7">Belongs to the universal ribosomal protein uL18 family.</text>
</comment>